<organism evidence="2 3">
    <name type="scientific">Aspergillus nanangensis</name>
    <dbReference type="NCBI Taxonomy" id="2582783"/>
    <lineage>
        <taxon>Eukaryota</taxon>
        <taxon>Fungi</taxon>
        <taxon>Dikarya</taxon>
        <taxon>Ascomycota</taxon>
        <taxon>Pezizomycotina</taxon>
        <taxon>Eurotiomycetes</taxon>
        <taxon>Eurotiomycetidae</taxon>
        <taxon>Eurotiales</taxon>
        <taxon>Aspergillaceae</taxon>
        <taxon>Aspergillus</taxon>
        <taxon>Aspergillus subgen. Circumdati</taxon>
    </lineage>
</organism>
<accession>A0AAD4CN62</accession>
<dbReference type="AlphaFoldDB" id="A0AAD4CN62"/>
<evidence type="ECO:0000313" key="2">
    <source>
        <dbReference type="EMBL" id="KAF9889372.1"/>
    </source>
</evidence>
<reference evidence="2" key="1">
    <citation type="journal article" date="2019" name="Beilstein J. Org. Chem.">
        <title>Nanangenines: drimane sesquiterpenoids as the dominant metabolite cohort of a novel Australian fungus, Aspergillus nanangensis.</title>
        <authorList>
            <person name="Lacey H.J."/>
            <person name="Gilchrist C.L.M."/>
            <person name="Crombie A."/>
            <person name="Kalaitzis J.A."/>
            <person name="Vuong D."/>
            <person name="Rutledge P.J."/>
            <person name="Turner P."/>
            <person name="Pitt J.I."/>
            <person name="Lacey E."/>
            <person name="Chooi Y.H."/>
            <person name="Piggott A.M."/>
        </authorList>
    </citation>
    <scope>NUCLEOTIDE SEQUENCE</scope>
    <source>
        <strain evidence="2">MST-FP2251</strain>
    </source>
</reference>
<feature type="transmembrane region" description="Helical" evidence="1">
    <location>
        <begin position="538"/>
        <end position="567"/>
    </location>
</feature>
<keyword evidence="1" id="KW-0472">Membrane</keyword>
<gene>
    <name evidence="2" type="ORF">FE257_007482</name>
</gene>
<feature type="transmembrane region" description="Helical" evidence="1">
    <location>
        <begin position="65"/>
        <end position="87"/>
    </location>
</feature>
<evidence type="ECO:0000313" key="3">
    <source>
        <dbReference type="Proteomes" id="UP001194746"/>
    </source>
</evidence>
<feature type="transmembrane region" description="Helical" evidence="1">
    <location>
        <begin position="129"/>
        <end position="151"/>
    </location>
</feature>
<keyword evidence="1" id="KW-1133">Transmembrane helix</keyword>
<dbReference type="PANTHER" id="PTHR35041">
    <property type="entry name" value="MEDIATOR OF RNA POLYMERASE II TRANSCRIPTION SUBUNIT 1"/>
    <property type="match status" value="1"/>
</dbReference>
<protein>
    <submittedName>
        <fullName evidence="2">Uncharacterized protein</fullName>
    </submittedName>
</protein>
<evidence type="ECO:0000256" key="1">
    <source>
        <dbReference type="SAM" id="Phobius"/>
    </source>
</evidence>
<name>A0AAD4CN62_ASPNN</name>
<keyword evidence="1" id="KW-0812">Transmembrane</keyword>
<dbReference type="EMBL" id="VCAU01000037">
    <property type="protein sequence ID" value="KAF9889372.1"/>
    <property type="molecule type" value="Genomic_DNA"/>
</dbReference>
<comment type="caution">
    <text evidence="2">The sequence shown here is derived from an EMBL/GenBank/DDBJ whole genome shotgun (WGS) entry which is preliminary data.</text>
</comment>
<dbReference type="Proteomes" id="UP001194746">
    <property type="component" value="Unassembled WGS sequence"/>
</dbReference>
<feature type="transmembrane region" description="Helical" evidence="1">
    <location>
        <begin position="12"/>
        <end position="35"/>
    </location>
</feature>
<dbReference type="PANTHER" id="PTHR35041:SF6">
    <property type="entry name" value="FORMYLMETHIONINE DEFORMYLASE-LIKE PROTEIN-RELATED"/>
    <property type="match status" value="1"/>
</dbReference>
<keyword evidence="3" id="KW-1185">Reference proteome</keyword>
<proteinExistence type="predicted"/>
<sequence length="641" mass="70391">MKDKPTRSFFHLEAPTIMVLSLTLGIIFMVGHYFFYNRLNNQPAPDSGYRFWTGSLKVSGQQVNIAAGSIFALLVKTGLGAAITTALDQSIWKKIRTQPTQIALIDDMVSLPTTAWSLTSLQLWRSYPLGALIGVFIWLLPVISVITPATLTVRATPNNHTQLGHVPQVDFASLKFANFLSFEKDSFTYDSPQIEVKRIVESVTIEGEILSVTPPFPNSSWHLDFHGPALNCHLIDQVSRDLILQNVQENNNCSSGSVYGYLSWTRTAPNYGGRHAVDVEDSIVPFDSDNSLEPATLGPDAASTSPLTLYVAAFPGMPKRTYVDSPSDPDNCPANSTFVQNATIVECILQNASYSGNFTFTNGAQRIESARQRYLNEVSYMGPATSSTSFDTPEHQLDSRSDLETIAYQAILDAFDRLLQGSIALVQTRNPATPWGGPTLSQGLQISGTSVMSTVIGTAPELEFILDYMEGNGSTSPFGNMLAGSRSRGQNLPSILEQVFENITFSMMSPQIFQYNHSSPLAPAQVPILVTRIENLYVFSWSVLVIAYGIALLFSLSHVGFGLLAYFSSGGSYSSKFSTVLRTTRRAGLSSSIEPSDESGKNPLPRYIAESTISMVYSREHRGHGVIERERQPYFHVSETE</sequence>
<reference evidence="2" key="2">
    <citation type="submission" date="2020-02" db="EMBL/GenBank/DDBJ databases">
        <authorList>
            <person name="Gilchrist C.L.M."/>
            <person name="Chooi Y.-H."/>
        </authorList>
    </citation>
    <scope>NUCLEOTIDE SEQUENCE</scope>
    <source>
        <strain evidence="2">MST-FP2251</strain>
    </source>
</reference>